<evidence type="ECO:0000313" key="3">
    <source>
        <dbReference type="EMBL" id="MBK1875949.1"/>
    </source>
</evidence>
<keyword evidence="4" id="KW-1185">Reference proteome</keyword>
<sequence>MDTRVVYWVALLSMGGALAEGEEIVGKLELKIDDDEFELSVDGDKDDAWVFESSSDLVEWARLPDVKAVYSDEKPVSVPKSDGAVFFRAKRFPGFYDTSVVQTISIAFEESNWRTILDENYADATFLAGEVTYDGFSYPEVGIRYKGNTSYRQAGEKKSIAIDMEYLDANFDIMGYESFNFNNAHNDESMMREALYFNSIKDYCISPAGGFINLEINGENWGLYSNAQQQDGVLIEEWFDDYDGDRWKAASGTGAGGGDTGPGGGGGRPPGGGGGGGGQFASGDVALMYLGDNSSDYPSEYELKKDGTGDAWGNLIAVAKLLDETDPSSSNYRETMETKFAVDEWLWFIAAENIFTDADGYYSKGRDYQIYFDPEAGRMHPVEHDGNEAFTVGQETLSPLDSANDPNRPVIYKFLNDPELKQRYFAHFRTILDEKFNPEYMDTLIEAYRTVISSAVDDDPKRGFTFATHNLDISNLKSHIQSRYDYLRGHADIGKSGPTVESVTLLEVPAAGEPAPVVASVSQHDSEGIDSVRLYYRVGDVGGYTDVEMYDDGLHDDGAANDGLFGGVTAGYQAGQKVRYYVEAISGNSDRSVTYFPARAESDPLKFEIVTADAVDTKIVINEFMASNDTALADPQGDYDDWIELKNLTDAEFDLSGMFLTDNANNPRKWEIPAGTTIPANGFLIVWADEDGSDEGLHANFKLSASGEEILIVDTDANWNVVLDRVEFGAQAVDTSYGRLESGSNTFDFMTPTPGAENLGE</sequence>
<feature type="domain" description="LTD" evidence="2">
    <location>
        <begin position="592"/>
        <end position="754"/>
    </location>
</feature>
<accession>A0A934RY04</accession>
<dbReference type="Gene3D" id="2.60.40.1260">
    <property type="entry name" value="Lamin Tail domain"/>
    <property type="match status" value="1"/>
</dbReference>
<gene>
    <name evidence="3" type="ORF">JIN87_03655</name>
</gene>
<keyword evidence="3" id="KW-0808">Transferase</keyword>
<keyword evidence="3" id="KW-0418">Kinase</keyword>
<dbReference type="GO" id="GO:0016301">
    <property type="term" value="F:kinase activity"/>
    <property type="evidence" value="ECO:0007669"/>
    <property type="project" value="UniProtKB-KW"/>
</dbReference>
<protein>
    <submittedName>
        <fullName evidence="3">CotH kinase family protein</fullName>
    </submittedName>
</protein>
<dbReference type="InterPro" id="IPR001322">
    <property type="entry name" value="Lamin_tail_dom"/>
</dbReference>
<dbReference type="PROSITE" id="PS51841">
    <property type="entry name" value="LTD"/>
    <property type="match status" value="1"/>
</dbReference>
<name>A0A934RY04_9BACT</name>
<evidence type="ECO:0000259" key="2">
    <source>
        <dbReference type="PROSITE" id="PS51841"/>
    </source>
</evidence>
<dbReference type="RefSeq" id="WP_200354165.1">
    <property type="nucleotide sequence ID" value="NZ_JAENIL010000005.1"/>
</dbReference>
<proteinExistence type="predicted"/>
<dbReference type="InterPro" id="IPR014867">
    <property type="entry name" value="Spore_coat_CotH_CotH2/3/7"/>
</dbReference>
<feature type="compositionally biased region" description="Gly residues" evidence="1">
    <location>
        <begin position="253"/>
        <end position="277"/>
    </location>
</feature>
<dbReference type="PANTHER" id="PTHR40050:SF1">
    <property type="entry name" value="INNER SPORE COAT PROTEIN H"/>
    <property type="match status" value="1"/>
</dbReference>
<dbReference type="InterPro" id="IPR036415">
    <property type="entry name" value="Lamin_tail_dom_sf"/>
</dbReference>
<evidence type="ECO:0000313" key="4">
    <source>
        <dbReference type="Proteomes" id="UP000617628"/>
    </source>
</evidence>
<dbReference type="SUPFAM" id="SSF74853">
    <property type="entry name" value="Lamin A/C globular tail domain"/>
    <property type="match status" value="1"/>
</dbReference>
<comment type="caution">
    <text evidence="3">The sequence shown here is derived from an EMBL/GenBank/DDBJ whole genome shotgun (WGS) entry which is preliminary data.</text>
</comment>
<organism evidence="3 4">
    <name type="scientific">Pelagicoccus mobilis</name>
    <dbReference type="NCBI Taxonomy" id="415221"/>
    <lineage>
        <taxon>Bacteria</taxon>
        <taxon>Pseudomonadati</taxon>
        <taxon>Verrucomicrobiota</taxon>
        <taxon>Opitutia</taxon>
        <taxon>Puniceicoccales</taxon>
        <taxon>Pelagicoccaceae</taxon>
        <taxon>Pelagicoccus</taxon>
    </lineage>
</organism>
<dbReference type="Pfam" id="PF00932">
    <property type="entry name" value="LTD"/>
    <property type="match status" value="1"/>
</dbReference>
<dbReference type="Proteomes" id="UP000617628">
    <property type="component" value="Unassembled WGS sequence"/>
</dbReference>
<feature type="region of interest" description="Disordered" evidence="1">
    <location>
        <begin position="250"/>
        <end position="277"/>
    </location>
</feature>
<dbReference type="Pfam" id="PF08757">
    <property type="entry name" value="CotH"/>
    <property type="match status" value="1"/>
</dbReference>
<dbReference type="NCBIfam" id="NF041940">
    <property type="entry name" value="choice_anch_X"/>
    <property type="match status" value="1"/>
</dbReference>
<evidence type="ECO:0000256" key="1">
    <source>
        <dbReference type="SAM" id="MobiDB-lite"/>
    </source>
</evidence>
<reference evidence="3" key="1">
    <citation type="submission" date="2021-01" db="EMBL/GenBank/DDBJ databases">
        <title>Modified the classification status of verrucomicrobia.</title>
        <authorList>
            <person name="Feng X."/>
        </authorList>
    </citation>
    <scope>NUCLEOTIDE SEQUENCE</scope>
    <source>
        <strain evidence="3">KCTC 13126</strain>
    </source>
</reference>
<dbReference type="AlphaFoldDB" id="A0A934RY04"/>
<dbReference type="PANTHER" id="PTHR40050">
    <property type="entry name" value="INNER SPORE COAT PROTEIN H"/>
    <property type="match status" value="1"/>
</dbReference>
<dbReference type="EMBL" id="JAENIL010000005">
    <property type="protein sequence ID" value="MBK1875949.1"/>
    <property type="molecule type" value="Genomic_DNA"/>
</dbReference>